<accession>A0A1H6D6F1</accession>
<dbReference type="InterPro" id="IPR008628">
    <property type="entry name" value="GPP34-like"/>
</dbReference>
<protein>
    <submittedName>
        <fullName evidence="5">Golgi phosphoprotein 3 (GPP34)</fullName>
    </submittedName>
</protein>
<keyword evidence="6" id="KW-1185">Reference proteome</keyword>
<dbReference type="GO" id="GO:0012505">
    <property type="term" value="C:endomembrane system"/>
    <property type="evidence" value="ECO:0007669"/>
    <property type="project" value="UniProtKB-ARBA"/>
</dbReference>
<dbReference type="Proteomes" id="UP000236723">
    <property type="component" value="Unassembled WGS sequence"/>
</dbReference>
<proteinExistence type="predicted"/>
<organism evidence="5 6">
    <name type="scientific">Thermomonospora echinospora</name>
    <dbReference type="NCBI Taxonomy" id="1992"/>
    <lineage>
        <taxon>Bacteria</taxon>
        <taxon>Bacillati</taxon>
        <taxon>Actinomycetota</taxon>
        <taxon>Actinomycetes</taxon>
        <taxon>Streptosporangiales</taxon>
        <taxon>Thermomonosporaceae</taxon>
        <taxon>Thermomonospora</taxon>
    </lineage>
</organism>
<evidence type="ECO:0000256" key="4">
    <source>
        <dbReference type="ARBA" id="ARBA00023136"/>
    </source>
</evidence>
<sequence length="207" mass="22731">MVKVPESLPARVFLLAYDMERGRLTARGRLGPLLRAAALTELYLDGRLVGDKKPEIGTPGDDPYGLLAQIGASRPRRWQYWVGKDGKAMVRAVRAELEAEGWIRVRSRRRLGLFPVQVVEVRDPRVVKDLWGRASSALRGKPVAHVNSYDAATMALAAAARLRTVIARGEQRRHRKRIAALTARSGPAVPALRRALETTEAAVATAG</sequence>
<evidence type="ECO:0000313" key="5">
    <source>
        <dbReference type="EMBL" id="SEG80862.1"/>
    </source>
</evidence>
<dbReference type="RefSeq" id="WP_103941199.1">
    <property type="nucleotide sequence ID" value="NZ_FNVO01000013.1"/>
</dbReference>
<evidence type="ECO:0000256" key="2">
    <source>
        <dbReference type="ARBA" id="ARBA00023034"/>
    </source>
</evidence>
<dbReference type="Gene3D" id="1.10.3630.10">
    <property type="entry name" value="yeast vps74-n-term truncation variant domain like"/>
    <property type="match status" value="1"/>
</dbReference>
<dbReference type="InterPro" id="IPR038261">
    <property type="entry name" value="GPP34-like_sf"/>
</dbReference>
<evidence type="ECO:0000313" key="6">
    <source>
        <dbReference type="Proteomes" id="UP000236723"/>
    </source>
</evidence>
<comment type="subcellular location">
    <subcellularLocation>
        <location evidence="1">Golgi apparatus membrane</location>
        <topology evidence="1">Peripheral membrane protein</topology>
        <orientation evidence="1">Cytoplasmic side</orientation>
    </subcellularLocation>
</comment>
<evidence type="ECO:0000256" key="3">
    <source>
        <dbReference type="ARBA" id="ARBA00023121"/>
    </source>
</evidence>
<keyword evidence="4" id="KW-0472">Membrane</keyword>
<keyword evidence="2" id="KW-0333">Golgi apparatus</keyword>
<dbReference type="EMBL" id="FNVO01000013">
    <property type="protein sequence ID" value="SEG80862.1"/>
    <property type="molecule type" value="Genomic_DNA"/>
</dbReference>
<dbReference type="GO" id="GO:0005737">
    <property type="term" value="C:cytoplasm"/>
    <property type="evidence" value="ECO:0007669"/>
    <property type="project" value="UniProtKB-ARBA"/>
</dbReference>
<evidence type="ECO:0000256" key="1">
    <source>
        <dbReference type="ARBA" id="ARBA00004255"/>
    </source>
</evidence>
<name>A0A1H6D6F1_9ACTN</name>
<dbReference type="Pfam" id="PF05719">
    <property type="entry name" value="GPP34"/>
    <property type="match status" value="1"/>
</dbReference>
<keyword evidence="3" id="KW-0446">Lipid-binding</keyword>
<dbReference type="AlphaFoldDB" id="A0A1H6D6F1"/>
<reference evidence="6" key="1">
    <citation type="submission" date="2016-10" db="EMBL/GenBank/DDBJ databases">
        <authorList>
            <person name="Varghese N."/>
            <person name="Submissions S."/>
        </authorList>
    </citation>
    <scope>NUCLEOTIDE SEQUENCE [LARGE SCALE GENOMIC DNA]</scope>
    <source>
        <strain evidence="6">DSM 43163</strain>
    </source>
</reference>
<dbReference type="OrthoDB" id="4717569at2"/>
<gene>
    <name evidence="5" type="ORF">SAMN04489712_113166</name>
</gene>
<dbReference type="GO" id="GO:0070273">
    <property type="term" value="F:phosphatidylinositol-4-phosphate binding"/>
    <property type="evidence" value="ECO:0007669"/>
    <property type="project" value="InterPro"/>
</dbReference>